<dbReference type="EMBL" id="BQNB010010924">
    <property type="protein sequence ID" value="GJS83757.1"/>
    <property type="molecule type" value="Genomic_DNA"/>
</dbReference>
<protein>
    <submittedName>
        <fullName evidence="1">Uncharacterized protein</fullName>
    </submittedName>
</protein>
<reference evidence="1" key="2">
    <citation type="submission" date="2022-01" db="EMBL/GenBank/DDBJ databases">
        <authorList>
            <person name="Yamashiro T."/>
            <person name="Shiraishi A."/>
            <person name="Satake H."/>
            <person name="Nakayama K."/>
        </authorList>
    </citation>
    <scope>NUCLEOTIDE SEQUENCE</scope>
</reference>
<accession>A0ABQ4Z401</accession>
<organism evidence="1 2">
    <name type="scientific">Tanacetum coccineum</name>
    <dbReference type="NCBI Taxonomy" id="301880"/>
    <lineage>
        <taxon>Eukaryota</taxon>
        <taxon>Viridiplantae</taxon>
        <taxon>Streptophyta</taxon>
        <taxon>Embryophyta</taxon>
        <taxon>Tracheophyta</taxon>
        <taxon>Spermatophyta</taxon>
        <taxon>Magnoliopsida</taxon>
        <taxon>eudicotyledons</taxon>
        <taxon>Gunneridae</taxon>
        <taxon>Pentapetalae</taxon>
        <taxon>asterids</taxon>
        <taxon>campanulids</taxon>
        <taxon>Asterales</taxon>
        <taxon>Asteraceae</taxon>
        <taxon>Asteroideae</taxon>
        <taxon>Anthemideae</taxon>
        <taxon>Anthemidinae</taxon>
        <taxon>Tanacetum</taxon>
    </lineage>
</organism>
<evidence type="ECO:0000313" key="1">
    <source>
        <dbReference type="EMBL" id="GJS83757.1"/>
    </source>
</evidence>
<evidence type="ECO:0000313" key="2">
    <source>
        <dbReference type="Proteomes" id="UP001151760"/>
    </source>
</evidence>
<name>A0ABQ4Z401_9ASTR</name>
<reference evidence="1" key="1">
    <citation type="journal article" date="2022" name="Int. J. Mol. Sci.">
        <title>Draft Genome of Tanacetum Coccineum: Genomic Comparison of Closely Related Tanacetum-Family Plants.</title>
        <authorList>
            <person name="Yamashiro T."/>
            <person name="Shiraishi A."/>
            <person name="Nakayama K."/>
            <person name="Satake H."/>
        </authorList>
    </citation>
    <scope>NUCLEOTIDE SEQUENCE</scope>
</reference>
<sequence length="103" mass="11602">MSTSATHNAIMEAGGKDRETMLVAWSYVQWKSRIKGYIATRPNHDLIMCCIDKGLYEFKMADHPATEATETSEAQPAIRGLETLFELTNNIVYVTPPKYMTAE</sequence>
<dbReference type="Proteomes" id="UP001151760">
    <property type="component" value="Unassembled WGS sequence"/>
</dbReference>
<gene>
    <name evidence="1" type="ORF">Tco_0750298</name>
</gene>
<proteinExistence type="predicted"/>
<keyword evidence="2" id="KW-1185">Reference proteome</keyword>
<comment type="caution">
    <text evidence="1">The sequence shown here is derived from an EMBL/GenBank/DDBJ whole genome shotgun (WGS) entry which is preliminary data.</text>
</comment>